<dbReference type="RefSeq" id="WP_069177000.1">
    <property type="nucleotide sequence ID" value="NZ_CP017037.1"/>
</dbReference>
<evidence type="ECO:0000313" key="2">
    <source>
        <dbReference type="EMBL" id="RID95008.1"/>
    </source>
</evidence>
<dbReference type="OrthoDB" id="1627708at2"/>
<dbReference type="STRING" id="39950.BCB69_03365"/>
<evidence type="ECO:0000313" key="1">
    <source>
        <dbReference type="EMBL" id="AOH39087.1"/>
    </source>
</evidence>
<reference evidence="2 4" key="3">
    <citation type="submission" date="2018-08" db="EMBL/GenBank/DDBJ databases">
        <title>Draft genome sequence of Dialister pneumosintes KCOM 1685.</title>
        <authorList>
            <person name="Kook J.-K."/>
            <person name="Park S.-N."/>
            <person name="Lim Y.K."/>
        </authorList>
    </citation>
    <scope>NUCLEOTIDE SEQUENCE [LARGE SCALE GENOMIC DNA]</scope>
    <source>
        <strain evidence="2 4">KCOM 1685</strain>
    </source>
</reference>
<dbReference type="Proteomes" id="UP000094757">
    <property type="component" value="Chromosome"/>
</dbReference>
<reference evidence="1" key="1">
    <citation type="submission" date="2016-08" db="EMBL/GenBank/DDBJ databases">
        <authorList>
            <person name="Seilhamer J.J."/>
        </authorList>
    </citation>
    <scope>NUCLEOTIDE SEQUENCE [LARGE SCALE GENOMIC DNA]</scope>
    <source>
        <strain evidence="1">F0677</strain>
    </source>
</reference>
<accession>A0A1B3WDP8</accession>
<keyword evidence="4" id="KW-1185">Reference proteome</keyword>
<proteinExistence type="predicted"/>
<dbReference type="EMBL" id="CP017037">
    <property type="protein sequence ID" value="AOH39087.1"/>
    <property type="molecule type" value="Genomic_DNA"/>
</dbReference>
<reference evidence="3" key="2">
    <citation type="submission" date="2016-08" db="EMBL/GenBank/DDBJ databases">
        <authorList>
            <person name="Holder M.E."/>
            <person name="Ajami N.J."/>
            <person name="Petrosino J.F."/>
        </authorList>
    </citation>
    <scope>NUCLEOTIDE SEQUENCE [LARGE SCALE GENOMIC DNA]</scope>
    <source>
        <strain evidence="3">F0677</strain>
    </source>
</reference>
<protein>
    <submittedName>
        <fullName evidence="1">Uncharacterized protein</fullName>
    </submittedName>
</protein>
<dbReference type="Proteomes" id="UP000266262">
    <property type="component" value="Unassembled WGS sequence"/>
</dbReference>
<dbReference type="KEGG" id="dpn:BCB69_03365"/>
<evidence type="ECO:0000313" key="3">
    <source>
        <dbReference type="Proteomes" id="UP000094757"/>
    </source>
</evidence>
<name>A0A1B3WDP8_9FIRM</name>
<gene>
    <name evidence="1" type="ORF">BCB69_03365</name>
    <name evidence="2" type="ORF">DX915_05975</name>
</gene>
<organism evidence="1 3">
    <name type="scientific">Dialister pneumosintes</name>
    <dbReference type="NCBI Taxonomy" id="39950"/>
    <lineage>
        <taxon>Bacteria</taxon>
        <taxon>Bacillati</taxon>
        <taxon>Bacillota</taxon>
        <taxon>Negativicutes</taxon>
        <taxon>Veillonellales</taxon>
        <taxon>Veillonellaceae</taxon>
        <taxon>Dialister</taxon>
    </lineage>
</organism>
<dbReference type="AlphaFoldDB" id="A0A1B3WDP8"/>
<dbReference type="EMBL" id="QWKU01000001">
    <property type="protein sequence ID" value="RID95008.1"/>
    <property type="molecule type" value="Genomic_DNA"/>
</dbReference>
<sequence length="378" mass="42998">MKWEKHIKGIAAVFILSTFVFGNTMIQAEDSLDLHKEDKQLIDTKVHSEKEDVKTVNQNIDSIEVQEENLLGINKISVNASDFVWQGVVLGDEESNLINKLGKPDSVKNGSILTQYAWGNIIGTFHKPLPTTYTESNFSLGRSIKSGLFDLSLGKETKSTYRGISVGMLRENVLRTYGKPDSILWNGKKHSFYFLYGYEDKIICFQIVSDKVESIQFLYKEYMEFSPKKSFEIVPTGTIGTDDLHIAGFHLGDVFLAHSWDTWEKKWVGKGITQWYYSGYAVRESDKNHKIQSLFITDKNMLTNRGITIGDTVDTVEFLYGKPSKIEINVVDGQIEKVYVYIPTYKNGVLLIYFKDKKVSNIAVISHVNKKVNHSNKS</sequence>
<evidence type="ECO:0000313" key="4">
    <source>
        <dbReference type="Proteomes" id="UP000266262"/>
    </source>
</evidence>